<proteinExistence type="predicted"/>
<feature type="chain" id="PRO_5039374852" description="Lipoprotein" evidence="1">
    <location>
        <begin position="21"/>
        <end position="490"/>
    </location>
</feature>
<name>M2P984_9FIRM</name>
<accession>M2P984</accession>
<keyword evidence="3" id="KW-1185">Reference proteome</keyword>
<dbReference type="Proteomes" id="UP000011758">
    <property type="component" value="Unassembled WGS sequence"/>
</dbReference>
<sequence length="490" mass="55361">MKKKILVTLCVSLMFLTACSSKKEEGKSGNKSASDSFFLKNWTSEKYAIYGFDGTKKTDFIYSAKSDFVNGYALVKYLDDKKSAIVDTDGKEKIKKDEYQEIEHSGGTYLLKGKDGEKDKLVDSNLKVLKEGTGLRILTLPSTKYISIVADSSKVYVYSVNGKLLNEMDYNSLNSSVYLTENPVSQIASFIYNKKNYVVDLKNEKFVIAVDSDSSYNASLTNKKDRNSYVVFGNKDYFVVDGKITAEKEKGSVTVQDECIIYQHKTVLKANGETAIEFDNNNRISYYNADSYLKEVNGSSKIEVYSKGVLKTTINGKLYSTGLYGRTSKPYFKIRVGDKYSLVDKDGNILMTYDSIVSVLDNYVSVRDADQTVFVDFKNKEIARCNKNDKTVYLSGQFYLSEPNKLTRIKDKKSVDYSITSLLTVKMFGTEYIALKNTQTNKYALFDGKTASIKGEYDQPIILEKDYYKAGGKYYSYKNAKEFYDANASK</sequence>
<evidence type="ECO:0008006" key="4">
    <source>
        <dbReference type="Google" id="ProtNLM"/>
    </source>
</evidence>
<evidence type="ECO:0000313" key="2">
    <source>
        <dbReference type="EMBL" id="EMD16912.1"/>
    </source>
</evidence>
<evidence type="ECO:0000256" key="1">
    <source>
        <dbReference type="SAM" id="SignalP"/>
    </source>
</evidence>
<feature type="signal peptide" evidence="1">
    <location>
        <begin position="1"/>
        <end position="20"/>
    </location>
</feature>
<dbReference type="AlphaFoldDB" id="M2P984"/>
<comment type="caution">
    <text evidence="2">The sequence shown here is derived from an EMBL/GenBank/DDBJ whole genome shotgun (WGS) entry which is preliminary data.</text>
</comment>
<reference evidence="2 3" key="1">
    <citation type="submission" date="2013-02" db="EMBL/GenBank/DDBJ databases">
        <title>The Genome Sequence of Lactobacillus catenaformis F0143.</title>
        <authorList>
            <consortium name="The Broad Institute Genome Sequencing Platform"/>
            <person name="Earl A."/>
            <person name="Ward D."/>
            <person name="Feldgarden M."/>
            <person name="Gevers D."/>
            <person name="Izard J."/>
            <person name="Blanton J.M."/>
            <person name="Mathney J."/>
            <person name="Dewhirst F.E."/>
            <person name="Young S.K."/>
            <person name="Zeng Q."/>
            <person name="Gargeya S."/>
            <person name="Fitzgerald M."/>
            <person name="Haas B."/>
            <person name="Abouelleil A."/>
            <person name="Alvarado L."/>
            <person name="Arachchi H.M."/>
            <person name="Berlin A."/>
            <person name="Chapman S.B."/>
            <person name="Gearin G."/>
            <person name="Goldberg J."/>
            <person name="Griggs A."/>
            <person name="Gujja S."/>
            <person name="Hansen M."/>
            <person name="Heiman D."/>
            <person name="Howarth C."/>
            <person name="Larimer J."/>
            <person name="Lui A."/>
            <person name="MacDonald P.J.P."/>
            <person name="McCowen C."/>
            <person name="Montmayeur A."/>
            <person name="Murphy C."/>
            <person name="Neiman D."/>
            <person name="Pearson M."/>
            <person name="Priest M."/>
            <person name="Roberts A."/>
            <person name="Saif S."/>
            <person name="Shea T."/>
            <person name="Sisk P."/>
            <person name="Stolte C."/>
            <person name="Sykes S."/>
            <person name="Wortman J."/>
            <person name="Nusbaum C."/>
            <person name="Birren B."/>
        </authorList>
    </citation>
    <scope>NUCLEOTIDE SEQUENCE [LARGE SCALE GENOMIC DNA]</scope>
    <source>
        <strain evidence="2 3">OT 569</strain>
    </source>
</reference>
<dbReference type="PROSITE" id="PS51257">
    <property type="entry name" value="PROKAR_LIPOPROTEIN"/>
    <property type="match status" value="1"/>
</dbReference>
<evidence type="ECO:0000313" key="3">
    <source>
        <dbReference type="Proteomes" id="UP000011758"/>
    </source>
</evidence>
<dbReference type="BioCyc" id="ECAT999415-HMP:GTTI-711-MONOMER"/>
<protein>
    <recommendedName>
        <fullName evidence="4">Lipoprotein</fullName>
    </recommendedName>
</protein>
<dbReference type="RefSeq" id="WP_004802079.1">
    <property type="nucleotide sequence ID" value="NZ_KB446647.1"/>
</dbReference>
<dbReference type="EMBL" id="AGEJ01000012">
    <property type="protein sequence ID" value="EMD16912.1"/>
    <property type="molecule type" value="Genomic_DNA"/>
</dbReference>
<keyword evidence="1" id="KW-0732">Signal</keyword>
<organism evidence="2 3">
    <name type="scientific">Eggerthia catenaformis OT 569 = DSM 20559</name>
    <dbReference type="NCBI Taxonomy" id="999415"/>
    <lineage>
        <taxon>Bacteria</taxon>
        <taxon>Bacillati</taxon>
        <taxon>Bacillota</taxon>
        <taxon>Erysipelotrichia</taxon>
        <taxon>Erysipelotrichales</taxon>
        <taxon>Coprobacillaceae</taxon>
        <taxon>Eggerthia</taxon>
    </lineage>
</organism>
<gene>
    <name evidence="2" type="ORF">HMPREF9943_00690</name>
</gene>